<comment type="caution">
    <text evidence="1">The sequence shown here is derived from an EMBL/GenBank/DDBJ whole genome shotgun (WGS) entry which is preliminary data.</text>
</comment>
<dbReference type="EMBL" id="LAZR01026177">
    <property type="protein sequence ID" value="KKL69549.1"/>
    <property type="molecule type" value="Genomic_DNA"/>
</dbReference>
<sequence>MRPYNSPRWIITALKKAAEEALDYVITDSFGVPATATRHSTRTMQVGDDQRTYIITVKLEHIDHEKDTP</sequence>
<evidence type="ECO:0000313" key="1">
    <source>
        <dbReference type="EMBL" id="KKL69549.1"/>
    </source>
</evidence>
<organism evidence="1">
    <name type="scientific">marine sediment metagenome</name>
    <dbReference type="NCBI Taxonomy" id="412755"/>
    <lineage>
        <taxon>unclassified sequences</taxon>
        <taxon>metagenomes</taxon>
        <taxon>ecological metagenomes</taxon>
    </lineage>
</organism>
<accession>A0A0F9E6D3</accession>
<proteinExistence type="predicted"/>
<reference evidence="1" key="1">
    <citation type="journal article" date="2015" name="Nature">
        <title>Complex archaea that bridge the gap between prokaryotes and eukaryotes.</title>
        <authorList>
            <person name="Spang A."/>
            <person name="Saw J.H."/>
            <person name="Jorgensen S.L."/>
            <person name="Zaremba-Niedzwiedzka K."/>
            <person name="Martijn J."/>
            <person name="Lind A.E."/>
            <person name="van Eijk R."/>
            <person name="Schleper C."/>
            <person name="Guy L."/>
            <person name="Ettema T.J."/>
        </authorList>
    </citation>
    <scope>NUCLEOTIDE SEQUENCE</scope>
</reference>
<dbReference type="AlphaFoldDB" id="A0A0F9E6D3"/>
<gene>
    <name evidence="1" type="ORF">LCGC14_2113790</name>
</gene>
<protein>
    <submittedName>
        <fullName evidence="1">Uncharacterized protein</fullName>
    </submittedName>
</protein>
<name>A0A0F9E6D3_9ZZZZ</name>